<organism evidence="12 13">
    <name type="scientific">Paralvinella palmiformis</name>
    <dbReference type="NCBI Taxonomy" id="53620"/>
    <lineage>
        <taxon>Eukaryota</taxon>
        <taxon>Metazoa</taxon>
        <taxon>Spiralia</taxon>
        <taxon>Lophotrochozoa</taxon>
        <taxon>Annelida</taxon>
        <taxon>Polychaeta</taxon>
        <taxon>Sedentaria</taxon>
        <taxon>Canalipalpata</taxon>
        <taxon>Terebellida</taxon>
        <taxon>Terebelliformia</taxon>
        <taxon>Alvinellidae</taxon>
        <taxon>Paralvinella</taxon>
    </lineage>
</organism>
<evidence type="ECO:0000256" key="10">
    <source>
        <dbReference type="SAM" id="MobiDB-lite"/>
    </source>
</evidence>
<feature type="compositionally biased region" description="Polar residues" evidence="10">
    <location>
        <begin position="1900"/>
        <end position="1910"/>
    </location>
</feature>
<feature type="compositionally biased region" description="Basic and acidic residues" evidence="10">
    <location>
        <begin position="1027"/>
        <end position="1038"/>
    </location>
</feature>
<keyword evidence="3" id="KW-0805">Transcription regulation</keyword>
<evidence type="ECO:0000256" key="7">
    <source>
        <dbReference type="ARBA" id="ARBA00040102"/>
    </source>
</evidence>
<comment type="caution">
    <text evidence="12">The sequence shown here is derived from an EMBL/GenBank/DDBJ whole genome shotgun (WGS) entry which is preliminary data.</text>
</comment>
<dbReference type="PROSITE" id="PS50014">
    <property type="entry name" value="BROMODOMAIN_2"/>
    <property type="match status" value="2"/>
</dbReference>
<dbReference type="Pfam" id="PF12157">
    <property type="entry name" value="DUF3591"/>
    <property type="match status" value="1"/>
</dbReference>
<evidence type="ECO:0000256" key="5">
    <source>
        <dbReference type="ARBA" id="ARBA00023163"/>
    </source>
</evidence>
<dbReference type="PANTHER" id="PTHR13900:SF0">
    <property type="entry name" value="TRANSCRIPTION INITIATION FACTOR TFIID SUBUNIT 1"/>
    <property type="match status" value="1"/>
</dbReference>
<dbReference type="GO" id="GO:0016251">
    <property type="term" value="F:RNA polymerase II general transcription initiation factor activity"/>
    <property type="evidence" value="ECO:0007669"/>
    <property type="project" value="InterPro"/>
</dbReference>
<feature type="compositionally biased region" description="Polar residues" evidence="10">
    <location>
        <begin position="148"/>
        <end position="157"/>
    </location>
</feature>
<feature type="coiled-coil region" evidence="9">
    <location>
        <begin position="1735"/>
        <end position="1769"/>
    </location>
</feature>
<feature type="region of interest" description="Disordered" evidence="10">
    <location>
        <begin position="1931"/>
        <end position="2001"/>
    </location>
</feature>
<evidence type="ECO:0000256" key="1">
    <source>
        <dbReference type="ARBA" id="ARBA00004123"/>
    </source>
</evidence>
<keyword evidence="6" id="KW-0539">Nucleus</keyword>
<dbReference type="InterPro" id="IPR009067">
    <property type="entry name" value="TAF_II_230-bd"/>
</dbReference>
<dbReference type="GO" id="GO:0005669">
    <property type="term" value="C:transcription factor TFIID complex"/>
    <property type="evidence" value="ECO:0007669"/>
    <property type="project" value="InterPro"/>
</dbReference>
<protein>
    <recommendedName>
        <fullName evidence="7">Transcription initiation factor TFIID subunit 1</fullName>
    </recommendedName>
</protein>
<dbReference type="InterPro" id="IPR018359">
    <property type="entry name" value="Bromodomain_CS"/>
</dbReference>
<evidence type="ECO:0000259" key="11">
    <source>
        <dbReference type="PROSITE" id="PS50014"/>
    </source>
</evidence>
<dbReference type="InterPro" id="IPR036741">
    <property type="entry name" value="TAFII-230_TBP-bd_sf"/>
</dbReference>
<feature type="region of interest" description="Disordered" evidence="10">
    <location>
        <begin position="1023"/>
        <end position="1046"/>
    </location>
</feature>
<feature type="region of interest" description="Disordered" evidence="10">
    <location>
        <begin position="564"/>
        <end position="585"/>
    </location>
</feature>
<feature type="compositionally biased region" description="Basic and acidic residues" evidence="10">
    <location>
        <begin position="286"/>
        <end position="295"/>
    </location>
</feature>
<feature type="compositionally biased region" description="Basic and acidic residues" evidence="10">
    <location>
        <begin position="158"/>
        <end position="169"/>
    </location>
</feature>
<feature type="domain" description="Bromo" evidence="11">
    <location>
        <begin position="1450"/>
        <end position="1520"/>
    </location>
</feature>
<feature type="region of interest" description="Disordered" evidence="10">
    <location>
        <begin position="1868"/>
        <end position="1919"/>
    </location>
</feature>
<dbReference type="InterPro" id="IPR036427">
    <property type="entry name" value="Bromodomain-like_sf"/>
</dbReference>
<evidence type="ECO:0000256" key="6">
    <source>
        <dbReference type="ARBA" id="ARBA00023242"/>
    </source>
</evidence>
<dbReference type="Proteomes" id="UP001208570">
    <property type="component" value="Unassembled WGS sequence"/>
</dbReference>
<accession>A0AAD9JEE3</accession>
<dbReference type="Pfam" id="PF00439">
    <property type="entry name" value="Bromodomain"/>
    <property type="match status" value="2"/>
</dbReference>
<dbReference type="SUPFAM" id="SSF47370">
    <property type="entry name" value="Bromodomain"/>
    <property type="match status" value="2"/>
</dbReference>
<keyword evidence="4 8" id="KW-0103">Bromodomain</keyword>
<comment type="similarity">
    <text evidence="2">Belongs to the TAF1 family.</text>
</comment>
<dbReference type="GO" id="GO:0017025">
    <property type="term" value="F:TBP-class protein binding"/>
    <property type="evidence" value="ECO:0007669"/>
    <property type="project" value="InterPro"/>
</dbReference>
<dbReference type="GO" id="GO:0004402">
    <property type="term" value="F:histone acetyltransferase activity"/>
    <property type="evidence" value="ECO:0007669"/>
    <property type="project" value="InterPro"/>
</dbReference>
<dbReference type="PROSITE" id="PS00633">
    <property type="entry name" value="BROMODOMAIN_1"/>
    <property type="match status" value="1"/>
</dbReference>
<evidence type="ECO:0000256" key="2">
    <source>
        <dbReference type="ARBA" id="ARBA00009064"/>
    </source>
</evidence>
<evidence type="ECO:0000256" key="4">
    <source>
        <dbReference type="ARBA" id="ARBA00023117"/>
    </source>
</evidence>
<feature type="region of interest" description="Disordered" evidence="10">
    <location>
        <begin position="222"/>
        <end position="315"/>
    </location>
</feature>
<feature type="compositionally biased region" description="Basic and acidic residues" evidence="10">
    <location>
        <begin position="232"/>
        <end position="270"/>
    </location>
</feature>
<dbReference type="Pfam" id="PF09247">
    <property type="entry name" value="TBP-binding"/>
    <property type="match status" value="1"/>
</dbReference>
<dbReference type="Gene3D" id="1.10.1100.10">
    <property type="entry name" value="TAFII-230 TBP-binding domain"/>
    <property type="match status" value="1"/>
</dbReference>
<dbReference type="InterPro" id="IPR022591">
    <property type="entry name" value="TAF1_HAT_dom"/>
</dbReference>
<evidence type="ECO:0000313" key="13">
    <source>
        <dbReference type="Proteomes" id="UP001208570"/>
    </source>
</evidence>
<name>A0AAD9JEE3_9ANNE</name>
<dbReference type="Pfam" id="PF15288">
    <property type="entry name" value="zf-CCHC_6"/>
    <property type="match status" value="1"/>
</dbReference>
<feature type="region of interest" description="Disordered" evidence="10">
    <location>
        <begin position="1800"/>
        <end position="1820"/>
    </location>
</feature>
<keyword evidence="9" id="KW-0175">Coiled coil</keyword>
<feature type="region of interest" description="Disordered" evidence="10">
    <location>
        <begin position="1291"/>
        <end position="1313"/>
    </location>
</feature>
<evidence type="ECO:0000256" key="9">
    <source>
        <dbReference type="SAM" id="Coils"/>
    </source>
</evidence>
<evidence type="ECO:0000256" key="3">
    <source>
        <dbReference type="ARBA" id="ARBA00023015"/>
    </source>
</evidence>
<evidence type="ECO:0000256" key="8">
    <source>
        <dbReference type="PROSITE-ProRule" id="PRU00035"/>
    </source>
</evidence>
<feature type="region of interest" description="Disordered" evidence="10">
    <location>
        <begin position="1"/>
        <end position="29"/>
    </location>
</feature>
<feature type="coiled-coil region" evidence="9">
    <location>
        <begin position="1612"/>
        <end position="1639"/>
    </location>
</feature>
<dbReference type="SUPFAM" id="SSF47055">
    <property type="entry name" value="TAF(II)230 TBP-binding fragment"/>
    <property type="match status" value="1"/>
</dbReference>
<feature type="compositionally biased region" description="Polar residues" evidence="10">
    <location>
        <begin position="1806"/>
        <end position="1820"/>
    </location>
</feature>
<dbReference type="InterPro" id="IPR040240">
    <property type="entry name" value="TAF1"/>
</dbReference>
<feature type="region of interest" description="Disordered" evidence="10">
    <location>
        <begin position="1180"/>
        <end position="1216"/>
    </location>
</feature>
<proteinExistence type="inferred from homology"/>
<feature type="compositionally biased region" description="Basic and acidic residues" evidence="10">
    <location>
        <begin position="1180"/>
        <end position="1206"/>
    </location>
</feature>
<keyword evidence="13" id="KW-1185">Reference proteome</keyword>
<dbReference type="InterPro" id="IPR041670">
    <property type="entry name" value="Znf-CCHC_6"/>
</dbReference>
<keyword evidence="5" id="KW-0804">Transcription</keyword>
<dbReference type="PRINTS" id="PR00503">
    <property type="entry name" value="BROMODOMAIN"/>
</dbReference>
<dbReference type="PANTHER" id="PTHR13900">
    <property type="entry name" value="TRANSCRIPTION INITIATION FACTOR TFIID"/>
    <property type="match status" value="1"/>
</dbReference>
<dbReference type="EMBL" id="JAODUP010000376">
    <property type="protein sequence ID" value="KAK2151093.1"/>
    <property type="molecule type" value="Genomic_DNA"/>
</dbReference>
<feature type="compositionally biased region" description="Basic residues" evidence="10">
    <location>
        <begin position="222"/>
        <end position="231"/>
    </location>
</feature>
<dbReference type="Gene3D" id="1.20.920.10">
    <property type="entry name" value="Bromodomain-like"/>
    <property type="match status" value="2"/>
</dbReference>
<feature type="region of interest" description="Disordered" evidence="10">
    <location>
        <begin position="71"/>
        <end position="188"/>
    </location>
</feature>
<sequence length="2001" mass="226667">MDSEEEHEGGNDGLEESNEAKTEGGSVNLTGFLFGNIDEKGKLENDILDEDSKKHLDGLSLLGVGSLVEEITTDVDRSQEDTTSTGDSEKADNAVDYSDITELADDEEEKYKAALSTMVPPSKGDDNYDEDDTKLMPPPNWIPGHSLEPNQSNQSSPEKSEQGSPDSKKNLSPGSAAKLKTPLAGMLPPELADKDVTELFPEFKQGQVLRFSRLFRPVHVPHIWKKKKKKRVDSSDKEPSKIEKSKDRTGDTDKQKSKEESGVEIKREVQDSCDPADLSQDQTYMTKKEGNDESCKPSVDFMDGGSVNGTDTKSEEEDYWPYKLNLGRDPKSEECMIDDAILMLQSEENTQKAQNMDVDKDVKSEVADWRYGPAVLWYDMLNVDETGEGFSYGFKLKGEKKESDNEDGDQSDVKTDISKMPVWQSIEFPDDAFHMVTQVQWEDDVIWNSEEVRQKILQNHKQKAAAAGWIPTSASRTAAQYFQQLSGKAPPLSSLTGGFKSMSTDNDGEHTRDVWYSIFPVENEDLVYGRWEDDVIWDHENMEKIPEPPVLTLDPNDENIILNIPEDREPSSESESQNASKKEKEIRKSKILLGKAGILKEDDDEVEEENDELIKKDPFNISNDEYYNPKLTTDNALTRSLGGTLIQHSNPAAELRQPFFPTHLGLLKLRNFHRPPLKKYSYGPMASPGPHPVLPLLKNIRRKAKIREQERLASGGGDMFFMRSAEDLTGKDGELILAEFSEEFPPLMNQVGMASKMKNYYKRKPGKDANPPKFEYGELAYAHTSPFLGSLAPGQCLQAFENNMYRVPIFEHKVPDTDFLIIRNRQQEAEKIYSVAQECPLQDVPGPNSKKANNFIRDFLQVFIYRLFLKSKDEPKRIKMEEIKKAFPSHSESSIRKRLKLCADFKRTGMDSNWWVLKSDFRLPSEEEIRAMVSPEQCCGYYSMIAAEQRLKDAGYGEKFFFAQDDDNEEELQVKMDDEVRAAPWNTTRAYIDAMKGKCLLSLTGFADPTGCGEGFAYMKVPNKPAQTKDDQNKETPQKKTVTGTDADLRRLSLKDAKQLLKKFGVPEAEIKKLSRWEVIDVVRTMSTEQAKSGQEAGMSKFARGNRFSTAEHQERYKEECQRIFDLQNRVLASTEVLSTDEGSTSCDDSDFEEMGKNIENMLSNKKSSAQINLEREEEERRELQKMLRGEDFGKDKKKDKKDSDSPKGSSGMRKLKITRTFCDESGKEFTRTEIVRKQAVIDTYVRIRQSKDSQFIRQFATLDEAQKEEMKKERRRIQEQLRRIKRNQAKGTIMKHPQATPPKKKKKDKQPIKTNLKCGACGAVGHMRTNKECPMYNKLTPQPSYPVAITQEEEESLEKANLVDQDLINVDGTKVTISKNLVQHVDAVKRKSLVLKFPKMVAEKQKRRRVGTVVHCDYLKKPKKSSNRRRTDPVVTLSTIFENILNEMREIPNAIPFLTPVNPKQVPDYHRIVTKPMDLQTIREGLRNRKYLSRESFLLDVSQIVKNSEIVDNGDSLCEPQIVDGDGSLCEPRVVGSDGSLCAPRVVNTDGSLYEPQVVDDDGSLCEPQIVNSGGSLYEPQVVGGGGSLFETQVVDHCAKSVLTITAQKMLDVSLQRIAEKEEKLMRLEKAINPLLDDNDQVALSYILATVTEDRLKVLDNSHPFHNPVNKKFVKDYYDVIKQPMDLSTLLKNVNTHKYKNREQYLEDLSLIYKNSEKYNGPESTYTATAKKLIEVAKQAFSEQEEMLTQLEEAIRETEEAALDAADTDSIMTGTSFTGNQDGDLESVDSLGMSKDVTVQEDTNDNSMRPSNMTDNDQSTSFMMQNISRDEEFVDVEGEDYYENSYVNQEKTEDSNDLDLAEDLRITPENSEDEDPSSVKLSSNDSDSDKEDNEDQSSYQAEMNKSQAYTYDENAQDYMYTESEAQAIAQMDTQQFNDEDSFDPGQFFTSFPQQYQDNGTCENNNQPDANTSNINQDLQVSESDSDSDDGGFVPVVDEQL</sequence>
<feature type="compositionally biased region" description="Polar residues" evidence="10">
    <location>
        <begin position="1948"/>
        <end position="1981"/>
    </location>
</feature>
<feature type="compositionally biased region" description="Acidic residues" evidence="10">
    <location>
        <begin position="1"/>
        <end position="17"/>
    </location>
</feature>
<comment type="subcellular location">
    <subcellularLocation>
        <location evidence="1">Nucleus</location>
    </subcellularLocation>
</comment>
<dbReference type="InterPro" id="IPR001487">
    <property type="entry name" value="Bromodomain"/>
</dbReference>
<dbReference type="GO" id="GO:0051123">
    <property type="term" value="P:RNA polymerase II preinitiation complex assembly"/>
    <property type="evidence" value="ECO:0007669"/>
    <property type="project" value="TreeGrafter"/>
</dbReference>
<gene>
    <name evidence="12" type="ORF">LSH36_376g04026</name>
</gene>
<reference evidence="12" key="1">
    <citation type="journal article" date="2023" name="Mol. Biol. Evol.">
        <title>Third-Generation Sequencing Reveals the Adaptive Role of the Epigenome in Three Deep-Sea Polychaetes.</title>
        <authorList>
            <person name="Perez M."/>
            <person name="Aroh O."/>
            <person name="Sun Y."/>
            <person name="Lan Y."/>
            <person name="Juniper S.K."/>
            <person name="Young C.R."/>
            <person name="Angers B."/>
            <person name="Qian P.Y."/>
        </authorList>
    </citation>
    <scope>NUCLEOTIDE SEQUENCE</scope>
    <source>
        <strain evidence="12">P08H-3</strain>
    </source>
</reference>
<feature type="coiled-coil region" evidence="9">
    <location>
        <begin position="1261"/>
        <end position="1291"/>
    </location>
</feature>
<feature type="compositionally biased region" description="Acidic residues" evidence="10">
    <location>
        <begin position="1887"/>
        <end position="1896"/>
    </location>
</feature>
<evidence type="ECO:0000313" key="12">
    <source>
        <dbReference type="EMBL" id="KAK2151093.1"/>
    </source>
</evidence>
<feature type="domain" description="Bromo" evidence="11">
    <location>
        <begin position="1658"/>
        <end position="1728"/>
    </location>
</feature>
<dbReference type="SMART" id="SM00297">
    <property type="entry name" value="BROMO"/>
    <property type="match status" value="2"/>
</dbReference>